<evidence type="ECO:0000313" key="1">
    <source>
        <dbReference type="EMBL" id="KAF2199840.1"/>
    </source>
</evidence>
<sequence length="117" mass="13824">MLKHTTTNEVILRNQSDWELWIYVIKRVAEAGDVWEYINFDQHHRPLTRPEKPTKPTVATLAASPTEADGSASTTLPIAVDFTQYKIELDEYYKELKDYRRLKYKFGQVDKTTRFFH</sequence>
<dbReference type="EMBL" id="ML994053">
    <property type="protein sequence ID" value="KAF2199840.1"/>
    <property type="molecule type" value="Genomic_DNA"/>
</dbReference>
<accession>A0A9P4JIJ8</accession>
<name>A0A9P4JIJ8_9PLEO</name>
<organism evidence="1 2">
    <name type="scientific">Delitschia confertaspora ATCC 74209</name>
    <dbReference type="NCBI Taxonomy" id="1513339"/>
    <lineage>
        <taxon>Eukaryota</taxon>
        <taxon>Fungi</taxon>
        <taxon>Dikarya</taxon>
        <taxon>Ascomycota</taxon>
        <taxon>Pezizomycotina</taxon>
        <taxon>Dothideomycetes</taxon>
        <taxon>Pleosporomycetidae</taxon>
        <taxon>Pleosporales</taxon>
        <taxon>Delitschiaceae</taxon>
        <taxon>Delitschia</taxon>
    </lineage>
</organism>
<keyword evidence="2" id="KW-1185">Reference proteome</keyword>
<dbReference type="OrthoDB" id="4364842at2759"/>
<dbReference type="AlphaFoldDB" id="A0A9P4JIJ8"/>
<protein>
    <submittedName>
        <fullName evidence="1">Uncharacterized protein</fullName>
    </submittedName>
</protein>
<gene>
    <name evidence="1" type="ORF">GQ43DRAFT_473276</name>
</gene>
<proteinExistence type="predicted"/>
<evidence type="ECO:0000313" key="2">
    <source>
        <dbReference type="Proteomes" id="UP000799536"/>
    </source>
</evidence>
<comment type="caution">
    <text evidence="1">The sequence shown here is derived from an EMBL/GenBank/DDBJ whole genome shotgun (WGS) entry which is preliminary data.</text>
</comment>
<reference evidence="1" key="1">
    <citation type="journal article" date="2020" name="Stud. Mycol.">
        <title>101 Dothideomycetes genomes: a test case for predicting lifestyles and emergence of pathogens.</title>
        <authorList>
            <person name="Haridas S."/>
            <person name="Albert R."/>
            <person name="Binder M."/>
            <person name="Bloem J."/>
            <person name="Labutti K."/>
            <person name="Salamov A."/>
            <person name="Andreopoulos B."/>
            <person name="Baker S."/>
            <person name="Barry K."/>
            <person name="Bills G."/>
            <person name="Bluhm B."/>
            <person name="Cannon C."/>
            <person name="Castanera R."/>
            <person name="Culley D."/>
            <person name="Daum C."/>
            <person name="Ezra D."/>
            <person name="Gonzalez J."/>
            <person name="Henrissat B."/>
            <person name="Kuo A."/>
            <person name="Liang C."/>
            <person name="Lipzen A."/>
            <person name="Lutzoni F."/>
            <person name="Magnuson J."/>
            <person name="Mondo S."/>
            <person name="Nolan M."/>
            <person name="Ohm R."/>
            <person name="Pangilinan J."/>
            <person name="Park H.-J."/>
            <person name="Ramirez L."/>
            <person name="Alfaro M."/>
            <person name="Sun H."/>
            <person name="Tritt A."/>
            <person name="Yoshinaga Y."/>
            <person name="Zwiers L.-H."/>
            <person name="Turgeon B."/>
            <person name="Goodwin S."/>
            <person name="Spatafora J."/>
            <person name="Crous P."/>
            <person name="Grigoriev I."/>
        </authorList>
    </citation>
    <scope>NUCLEOTIDE SEQUENCE</scope>
    <source>
        <strain evidence="1">ATCC 74209</strain>
    </source>
</reference>
<dbReference type="Proteomes" id="UP000799536">
    <property type="component" value="Unassembled WGS sequence"/>
</dbReference>